<feature type="chain" id="PRO_5020351290" evidence="1">
    <location>
        <begin position="31"/>
        <end position="148"/>
    </location>
</feature>
<dbReference type="RefSeq" id="WP_138156804.1">
    <property type="nucleotide sequence ID" value="NZ_CP039381.1"/>
</dbReference>
<dbReference type="KEGG" id="ruj:E5Z56_04980"/>
<gene>
    <name evidence="2" type="ORF">E5Z56_04980</name>
</gene>
<organism evidence="2 3">
    <name type="scientific">Ruminococcus bovis</name>
    <dbReference type="NCBI Taxonomy" id="2564099"/>
    <lineage>
        <taxon>Bacteria</taxon>
        <taxon>Bacillati</taxon>
        <taxon>Bacillota</taxon>
        <taxon>Clostridia</taxon>
        <taxon>Eubacteriales</taxon>
        <taxon>Oscillospiraceae</taxon>
        <taxon>Ruminococcus</taxon>
    </lineage>
</organism>
<keyword evidence="3" id="KW-1185">Reference proteome</keyword>
<evidence type="ECO:0000313" key="2">
    <source>
        <dbReference type="EMBL" id="QCT06752.1"/>
    </source>
</evidence>
<dbReference type="Proteomes" id="UP000301475">
    <property type="component" value="Chromosome"/>
</dbReference>
<dbReference type="EMBL" id="CP039381">
    <property type="protein sequence ID" value="QCT06752.1"/>
    <property type="molecule type" value="Genomic_DNA"/>
</dbReference>
<dbReference type="AlphaFoldDB" id="A0A4P8XVP0"/>
<evidence type="ECO:0000313" key="3">
    <source>
        <dbReference type="Proteomes" id="UP000301475"/>
    </source>
</evidence>
<protein>
    <submittedName>
        <fullName evidence="2">Uncharacterized protein</fullName>
    </submittedName>
</protein>
<reference evidence="2 3" key="1">
    <citation type="submission" date="2019-04" db="EMBL/GenBank/DDBJ databases">
        <authorList>
            <person name="Embree M."/>
            <person name="Gaffney J.R."/>
        </authorList>
    </citation>
    <scope>NUCLEOTIDE SEQUENCE [LARGE SCALE GENOMIC DNA]</scope>
    <source>
        <strain evidence="2 3">JE7A12</strain>
    </source>
</reference>
<proteinExistence type="predicted"/>
<keyword evidence="1" id="KW-0732">Signal</keyword>
<name>A0A4P8XVP0_9FIRM</name>
<accession>A0A4P8XVP0</accession>
<sequence length="148" mass="16261">MKNTTKRFTTLAATALIAVSTLGAVATASAKSVDTNKTPVQYGVVQQVKTGQVKTAKAFKYYAYGKTSYGYDYTYKATNNNLVVKVNYNFKTNKYEFNVIGKKAGTVKLTLIWNVNDKKTDSATFTLNVDKNGNVTNMDDVHSPSMRG</sequence>
<feature type="signal peptide" evidence="1">
    <location>
        <begin position="1"/>
        <end position="30"/>
    </location>
</feature>
<evidence type="ECO:0000256" key="1">
    <source>
        <dbReference type="SAM" id="SignalP"/>
    </source>
</evidence>